<dbReference type="HOGENOM" id="CLU_026390_0_0_1"/>
<evidence type="ECO:0000256" key="6">
    <source>
        <dbReference type="ARBA" id="ARBA00022692"/>
    </source>
</evidence>
<comment type="catalytic activity">
    <reaction evidence="12">
        <text>squalene + reduced [NADPH--hemoprotein reductase] + O2 = (S)-2,3-epoxysqualene + oxidized [NADPH--hemoprotein reductase] + H2O + H(+)</text>
        <dbReference type="Rhea" id="RHEA:25282"/>
        <dbReference type="Rhea" id="RHEA-COMP:11964"/>
        <dbReference type="Rhea" id="RHEA-COMP:11965"/>
        <dbReference type="ChEBI" id="CHEBI:15377"/>
        <dbReference type="ChEBI" id="CHEBI:15378"/>
        <dbReference type="ChEBI" id="CHEBI:15379"/>
        <dbReference type="ChEBI" id="CHEBI:15440"/>
        <dbReference type="ChEBI" id="CHEBI:15441"/>
        <dbReference type="ChEBI" id="CHEBI:57618"/>
        <dbReference type="ChEBI" id="CHEBI:58210"/>
        <dbReference type="EC" id="1.14.14.17"/>
    </reaction>
</comment>
<proteinExistence type="inferred from homology"/>
<protein>
    <recommendedName>
        <fullName evidence="4 12">Squalene monooxygenase</fullName>
        <ecNumber evidence="4 12">1.14.14.17</ecNumber>
    </recommendedName>
</protein>
<dbReference type="InterPro" id="IPR013698">
    <property type="entry name" value="Squalene_epoxidase"/>
</dbReference>
<feature type="transmembrane region" description="Helical" evidence="12">
    <location>
        <begin position="513"/>
        <end position="533"/>
    </location>
</feature>
<dbReference type="UniPathway" id="UPA00767">
    <property type="reaction ID" value="UER00752"/>
</dbReference>
<keyword evidence="12" id="KW-0256">Endoplasmic reticulum</keyword>
<evidence type="ECO:0000313" key="16">
    <source>
        <dbReference type="EMBL" id="EJT49191.1"/>
    </source>
</evidence>
<evidence type="ECO:0000259" key="15">
    <source>
        <dbReference type="Pfam" id="PF08491"/>
    </source>
</evidence>
<feature type="domain" description="Squalene epoxidase" evidence="15">
    <location>
        <begin position="213"/>
        <end position="492"/>
    </location>
</feature>
<dbReference type="GO" id="GO:0005789">
    <property type="term" value="C:endoplasmic reticulum membrane"/>
    <property type="evidence" value="ECO:0007669"/>
    <property type="project" value="UniProtKB-SubCell"/>
</dbReference>
<dbReference type="RefSeq" id="XP_014180186.1">
    <property type="nucleotide sequence ID" value="XM_014324711.1"/>
</dbReference>
<evidence type="ECO:0000256" key="7">
    <source>
        <dbReference type="ARBA" id="ARBA00022827"/>
    </source>
</evidence>
<keyword evidence="8" id="KW-0492">Microsome</keyword>
<organism evidence="16 17">
    <name type="scientific">Trichosporon asahii var. asahii (strain ATCC 90039 / CBS 2479 / JCM 2466 / KCTC 7840 / NBRC 103889/ NCYC 2677 / UAMH 7654)</name>
    <name type="common">Yeast</name>
    <dbReference type="NCBI Taxonomy" id="1186058"/>
    <lineage>
        <taxon>Eukaryota</taxon>
        <taxon>Fungi</taxon>
        <taxon>Dikarya</taxon>
        <taxon>Basidiomycota</taxon>
        <taxon>Agaricomycotina</taxon>
        <taxon>Tremellomycetes</taxon>
        <taxon>Trichosporonales</taxon>
        <taxon>Trichosporonaceae</taxon>
        <taxon>Trichosporon</taxon>
    </lineage>
</organism>
<keyword evidence="9 12" id="KW-1133">Transmembrane helix</keyword>
<comment type="subcellular location">
    <subcellularLocation>
        <location evidence="12">Endoplasmic reticulum membrane</location>
        <topology evidence="12">Multi-pass membrane protein</topology>
    </subcellularLocation>
    <subcellularLocation>
        <location evidence="2">Microsome membrane</location>
        <topology evidence="2">Multi-pass membrane protein</topology>
    </subcellularLocation>
</comment>
<keyword evidence="11 12" id="KW-0472">Membrane</keyword>
<keyword evidence="10 12" id="KW-0560">Oxidoreductase</keyword>
<feature type="domain" description="FAD dependent oxidoreductase" evidence="14">
    <location>
        <begin position="12"/>
        <end position="41"/>
    </location>
</feature>
<dbReference type="GO" id="GO:0050660">
    <property type="term" value="F:flavin adenine dinucleotide binding"/>
    <property type="evidence" value="ECO:0007669"/>
    <property type="project" value="UniProtKB-UniRule"/>
</dbReference>
<evidence type="ECO:0000256" key="13">
    <source>
        <dbReference type="SAM" id="MobiDB-lite"/>
    </source>
</evidence>
<dbReference type="Pfam" id="PF08491">
    <property type="entry name" value="SE"/>
    <property type="match status" value="1"/>
</dbReference>
<dbReference type="Proteomes" id="UP000002748">
    <property type="component" value="Unassembled WGS sequence"/>
</dbReference>
<evidence type="ECO:0000256" key="11">
    <source>
        <dbReference type="ARBA" id="ARBA00023136"/>
    </source>
</evidence>
<dbReference type="InterPro" id="IPR036188">
    <property type="entry name" value="FAD/NAD-bd_sf"/>
</dbReference>
<sequence length="545" mass="58640">MSSTAELDETEVLVIGGGIAGCAIAYGLSQAGRKVTMIERDLSEPDRIVGELLQPGGVAALEALGMADTLEGLDATPVEGYCVISGERQVEIPYPKIGEEVDAMLDLGEKEGHENGHADGVACRANGNGTNGTTNGERKAAAYWPVSSKSGKKEGRSFHHGRFIQSLRRKVATSSTTILEATVRDLIYCPHSKQVIGVKCTAKGSAEEVKLYAPLTIIADGCFSKFRSAPGAALPTPQLRSYFVGLVLKDTQLPIQNHGTVCLTPAGPVLLYQIGNEARETRMLVDVKPVEGKLPSVADGSLKRHILDDFVPHLPPTLQAGVKHALDTDRLRSMPNSFLPPSMQGLSSGMSGAIMLGDAWNMRHPLTGGGMTVAFNDAVLLTRILAPSESLPAGREGLEKWDVISGRLQDWFWARKDLAGTVNVLSIALYDLFGGADGDLEVLREGCFRYFELGGECVAGPVGLLSGLRPEPFTLFWHFFKVAFYSIAILFKFGKPGAKSKPGAAEWPALVAYSFKVFWTACVVFLPVMLSELKSNTHRQKKVAQ</sequence>
<gene>
    <name evidence="16" type="ORF">A1Q1_01672</name>
</gene>
<feature type="transmembrane region" description="Helical" evidence="12">
    <location>
        <begin position="475"/>
        <end position="493"/>
    </location>
</feature>
<evidence type="ECO:0000256" key="12">
    <source>
        <dbReference type="RuleBase" id="RU367121"/>
    </source>
</evidence>
<dbReference type="OrthoDB" id="1678617at2759"/>
<dbReference type="InterPro" id="IPR006076">
    <property type="entry name" value="FAD-dep_OxRdtase"/>
</dbReference>
<comment type="caution">
    <text evidence="16">The sequence shown here is derived from an EMBL/GenBank/DDBJ whole genome shotgun (WGS) entry which is preliminary data.</text>
</comment>
<keyword evidence="5 12" id="KW-0285">Flavoprotein</keyword>
<comment type="cofactor">
    <cofactor evidence="1 12">
        <name>FAD</name>
        <dbReference type="ChEBI" id="CHEBI:57692"/>
    </cofactor>
</comment>
<feature type="region of interest" description="Disordered" evidence="13">
    <location>
        <begin position="115"/>
        <end position="139"/>
    </location>
</feature>
<dbReference type="GO" id="GO:0004506">
    <property type="term" value="F:squalene monooxygenase activity"/>
    <property type="evidence" value="ECO:0007669"/>
    <property type="project" value="UniProtKB-UniRule"/>
</dbReference>
<keyword evidence="7 12" id="KW-0274">FAD</keyword>
<evidence type="ECO:0000256" key="9">
    <source>
        <dbReference type="ARBA" id="ARBA00022989"/>
    </source>
</evidence>
<evidence type="ECO:0000313" key="17">
    <source>
        <dbReference type="Proteomes" id="UP000002748"/>
    </source>
</evidence>
<evidence type="ECO:0000256" key="3">
    <source>
        <dbReference type="ARBA" id="ARBA00008802"/>
    </source>
</evidence>
<dbReference type="Gene3D" id="3.50.50.60">
    <property type="entry name" value="FAD/NAD(P)-binding domain"/>
    <property type="match status" value="2"/>
</dbReference>
<dbReference type="EMBL" id="ALBS01000177">
    <property type="protein sequence ID" value="EJT49191.1"/>
    <property type="molecule type" value="Genomic_DNA"/>
</dbReference>
<reference evidence="16 17" key="1">
    <citation type="journal article" date="2012" name="Eukaryot. Cell">
        <title>Draft genome sequence of CBS 2479, the standard type strain of Trichosporon asahii.</title>
        <authorList>
            <person name="Yang R.Y."/>
            <person name="Li H.T."/>
            <person name="Zhu H."/>
            <person name="Zhou G.P."/>
            <person name="Wang M."/>
            <person name="Wang L."/>
        </authorList>
    </citation>
    <scope>NUCLEOTIDE SEQUENCE [LARGE SCALE GENOMIC DNA]</scope>
    <source>
        <strain evidence="17">ATCC 90039 / CBS 2479 / JCM 2466 / KCTC 7840 / NCYC 2677 / UAMH 7654</strain>
    </source>
</reference>
<dbReference type="VEuPathDB" id="FungiDB:A1Q1_01672"/>
<evidence type="ECO:0000259" key="14">
    <source>
        <dbReference type="Pfam" id="PF01266"/>
    </source>
</evidence>
<dbReference type="PRINTS" id="PR00420">
    <property type="entry name" value="RNGMNOXGNASE"/>
</dbReference>
<feature type="transmembrane region" description="Helical" evidence="12">
    <location>
        <begin position="12"/>
        <end position="29"/>
    </location>
</feature>
<dbReference type="KEGG" id="tasa:A1Q1_01672"/>
<dbReference type="GO" id="GO:0006696">
    <property type="term" value="P:ergosterol biosynthetic process"/>
    <property type="evidence" value="ECO:0007669"/>
    <property type="project" value="TreeGrafter"/>
</dbReference>
<keyword evidence="16" id="KW-0503">Monooxygenase</keyword>
<dbReference type="GeneID" id="25985186"/>
<feature type="compositionally biased region" description="Low complexity" evidence="13">
    <location>
        <begin position="126"/>
        <end position="135"/>
    </location>
</feature>
<evidence type="ECO:0000256" key="4">
    <source>
        <dbReference type="ARBA" id="ARBA00012312"/>
    </source>
</evidence>
<accession>J5T4X5</accession>
<name>J5T4X5_TRIAS</name>
<dbReference type="SUPFAM" id="SSF51905">
    <property type="entry name" value="FAD/NAD(P)-binding domain"/>
    <property type="match status" value="1"/>
</dbReference>
<evidence type="ECO:0000256" key="8">
    <source>
        <dbReference type="ARBA" id="ARBA00022848"/>
    </source>
</evidence>
<comment type="function">
    <text evidence="12">Catalyzes the stereospecific oxidation of squalene to (S)-2,3-epoxysqualene, and is considered to be a rate-limiting enzyme in steroid biosynthesis.</text>
</comment>
<dbReference type="EC" id="1.14.14.17" evidence="4 12"/>
<dbReference type="PANTHER" id="PTHR10835:SF0">
    <property type="entry name" value="SQUALENE MONOOXYGENASE"/>
    <property type="match status" value="1"/>
</dbReference>
<evidence type="ECO:0000256" key="1">
    <source>
        <dbReference type="ARBA" id="ARBA00001974"/>
    </source>
</evidence>
<evidence type="ECO:0000256" key="2">
    <source>
        <dbReference type="ARBA" id="ARBA00004154"/>
    </source>
</evidence>
<comment type="similarity">
    <text evidence="3 12">Belongs to the squalene monooxygenase family.</text>
</comment>
<dbReference type="PANTHER" id="PTHR10835">
    <property type="entry name" value="SQUALENE MONOOXYGENASE"/>
    <property type="match status" value="1"/>
</dbReference>
<evidence type="ECO:0000256" key="5">
    <source>
        <dbReference type="ARBA" id="ARBA00022630"/>
    </source>
</evidence>
<dbReference type="InterPro" id="IPR040125">
    <property type="entry name" value="Squalene_monox"/>
</dbReference>
<dbReference type="AlphaFoldDB" id="J5T4X5"/>
<dbReference type="Pfam" id="PF01266">
    <property type="entry name" value="DAO"/>
    <property type="match status" value="1"/>
</dbReference>
<evidence type="ECO:0000256" key="10">
    <source>
        <dbReference type="ARBA" id="ARBA00023002"/>
    </source>
</evidence>
<keyword evidence="6 12" id="KW-0812">Transmembrane</keyword>